<evidence type="ECO:0000313" key="8">
    <source>
        <dbReference type="Proteomes" id="UP000320404"/>
    </source>
</evidence>
<feature type="transmembrane region" description="Helical" evidence="5">
    <location>
        <begin position="219"/>
        <end position="238"/>
    </location>
</feature>
<dbReference type="PANTHER" id="PTHR22911:SF6">
    <property type="entry name" value="SOLUTE CARRIER FAMILY 35 MEMBER G1"/>
    <property type="match status" value="1"/>
</dbReference>
<evidence type="ECO:0000256" key="4">
    <source>
        <dbReference type="ARBA" id="ARBA00023136"/>
    </source>
</evidence>
<dbReference type="GO" id="GO:0016020">
    <property type="term" value="C:membrane"/>
    <property type="evidence" value="ECO:0007669"/>
    <property type="project" value="UniProtKB-SubCell"/>
</dbReference>
<organism evidence="7 8">
    <name type="scientific">OM182 bacterium</name>
    <dbReference type="NCBI Taxonomy" id="2510334"/>
    <lineage>
        <taxon>Bacteria</taxon>
        <taxon>Pseudomonadati</taxon>
        <taxon>Pseudomonadota</taxon>
        <taxon>Gammaproteobacteria</taxon>
        <taxon>OMG group</taxon>
        <taxon>OM182 clade</taxon>
    </lineage>
</organism>
<feature type="transmembrane region" description="Helical" evidence="5">
    <location>
        <begin position="12"/>
        <end position="34"/>
    </location>
</feature>
<accession>A0A520RX86</accession>
<dbReference type="SUPFAM" id="SSF103481">
    <property type="entry name" value="Multidrug resistance efflux transporter EmrE"/>
    <property type="match status" value="2"/>
</dbReference>
<feature type="transmembrane region" description="Helical" evidence="5">
    <location>
        <begin position="46"/>
        <end position="66"/>
    </location>
</feature>
<dbReference type="Pfam" id="PF00892">
    <property type="entry name" value="EamA"/>
    <property type="match status" value="2"/>
</dbReference>
<sequence length="276" mass="29780">MDVVMKGLALELGAYNAIFWRSTFTIVLAGILYWWRSTSWPSLTVVKLHALRGLIVSIMAFLFFWGLKYLPVAEAIGLSFIAPLIALYLSAVILQEHISKRAILASAIGLIGAVVVIAGRLSGDYDLDMGKGIAAILCSAVLYAYNLILQRQQALVANPFEIGFFQNCVVIILFGLLSPFLAQVPPLAIAPNLFAAAALGLASMLMMSWAYARAPASTLLPVEYSAFAWAALLGWLVFAEQVTLTTLLGTGLIVSGCLVAAWQTQDRVDHVETTAL</sequence>
<dbReference type="InterPro" id="IPR037185">
    <property type="entry name" value="EmrE-like"/>
</dbReference>
<reference evidence="7 8" key="1">
    <citation type="submission" date="2019-02" db="EMBL/GenBank/DDBJ databases">
        <title>Prokaryotic population dynamics and viral predation in marine succession experiment using metagenomics: the confinement effect.</title>
        <authorList>
            <person name="Haro-Moreno J.M."/>
            <person name="Rodriguez-Valera F."/>
            <person name="Lopez-Perez M."/>
        </authorList>
    </citation>
    <scope>NUCLEOTIDE SEQUENCE [LARGE SCALE GENOMIC DNA]</scope>
    <source>
        <strain evidence="7">MED-G158</strain>
    </source>
</reference>
<keyword evidence="4 5" id="KW-0472">Membrane</keyword>
<dbReference type="EMBL" id="SHAH01000083">
    <property type="protein sequence ID" value="RZO74787.1"/>
    <property type="molecule type" value="Genomic_DNA"/>
</dbReference>
<feature type="transmembrane region" description="Helical" evidence="5">
    <location>
        <begin position="193"/>
        <end position="212"/>
    </location>
</feature>
<evidence type="ECO:0000256" key="5">
    <source>
        <dbReference type="SAM" id="Phobius"/>
    </source>
</evidence>
<feature type="transmembrane region" description="Helical" evidence="5">
    <location>
        <begin position="72"/>
        <end position="91"/>
    </location>
</feature>
<name>A0A520RX86_9GAMM</name>
<gene>
    <name evidence="7" type="ORF">EVA69_05330</name>
</gene>
<proteinExistence type="predicted"/>
<evidence type="ECO:0000256" key="1">
    <source>
        <dbReference type="ARBA" id="ARBA00004141"/>
    </source>
</evidence>
<comment type="caution">
    <text evidence="7">The sequence shown here is derived from an EMBL/GenBank/DDBJ whole genome shotgun (WGS) entry which is preliminary data.</text>
</comment>
<evidence type="ECO:0000256" key="2">
    <source>
        <dbReference type="ARBA" id="ARBA00022692"/>
    </source>
</evidence>
<dbReference type="Proteomes" id="UP000320404">
    <property type="component" value="Unassembled WGS sequence"/>
</dbReference>
<comment type="subcellular location">
    <subcellularLocation>
        <location evidence="1">Membrane</location>
        <topology evidence="1">Multi-pass membrane protein</topology>
    </subcellularLocation>
</comment>
<feature type="domain" description="EamA" evidence="6">
    <location>
        <begin position="3"/>
        <end position="117"/>
    </location>
</feature>
<dbReference type="Gene3D" id="1.10.3730.20">
    <property type="match status" value="1"/>
</dbReference>
<keyword evidence="2 5" id="KW-0812">Transmembrane</keyword>
<feature type="domain" description="EamA" evidence="6">
    <location>
        <begin position="131"/>
        <end position="260"/>
    </location>
</feature>
<dbReference type="PANTHER" id="PTHR22911">
    <property type="entry name" value="ACYL-MALONYL CONDENSING ENZYME-RELATED"/>
    <property type="match status" value="1"/>
</dbReference>
<feature type="transmembrane region" description="Helical" evidence="5">
    <location>
        <begin position="160"/>
        <end position="181"/>
    </location>
</feature>
<feature type="transmembrane region" description="Helical" evidence="5">
    <location>
        <begin position="244"/>
        <end position="262"/>
    </location>
</feature>
<feature type="transmembrane region" description="Helical" evidence="5">
    <location>
        <begin position="129"/>
        <end position="148"/>
    </location>
</feature>
<protein>
    <submittedName>
        <fullName evidence="7">DMT family transporter</fullName>
    </submittedName>
</protein>
<evidence type="ECO:0000259" key="6">
    <source>
        <dbReference type="Pfam" id="PF00892"/>
    </source>
</evidence>
<dbReference type="AlphaFoldDB" id="A0A520RX86"/>
<dbReference type="InterPro" id="IPR000620">
    <property type="entry name" value="EamA_dom"/>
</dbReference>
<keyword evidence="3 5" id="KW-1133">Transmembrane helix</keyword>
<feature type="transmembrane region" description="Helical" evidence="5">
    <location>
        <begin position="103"/>
        <end position="123"/>
    </location>
</feature>
<evidence type="ECO:0000256" key="3">
    <source>
        <dbReference type="ARBA" id="ARBA00022989"/>
    </source>
</evidence>
<evidence type="ECO:0000313" key="7">
    <source>
        <dbReference type="EMBL" id="RZO74787.1"/>
    </source>
</evidence>